<evidence type="ECO:0000256" key="3">
    <source>
        <dbReference type="ARBA" id="ARBA00023034"/>
    </source>
</evidence>
<evidence type="ECO:0000256" key="4">
    <source>
        <dbReference type="SAM" id="SignalP"/>
    </source>
</evidence>
<protein>
    <recommendedName>
        <fullName evidence="5">Exostosin GT47 domain-containing protein</fullName>
    </recommendedName>
</protein>
<reference evidence="6" key="1">
    <citation type="journal article" date="2021" name="Proc. Natl. Acad. Sci. U.S.A.">
        <title>Three genomes in the algal genus Volvox reveal the fate of a haploid sex-determining region after a transition to homothallism.</title>
        <authorList>
            <person name="Yamamoto K."/>
            <person name="Hamaji T."/>
            <person name="Kawai-Toyooka H."/>
            <person name="Matsuzaki R."/>
            <person name="Takahashi F."/>
            <person name="Nishimura Y."/>
            <person name="Kawachi M."/>
            <person name="Noguchi H."/>
            <person name="Minakuchi Y."/>
            <person name="Umen J.G."/>
            <person name="Toyoda A."/>
            <person name="Nozaki H."/>
        </authorList>
    </citation>
    <scope>NUCLEOTIDE SEQUENCE</scope>
    <source>
        <strain evidence="6">NIES-3780</strain>
    </source>
</reference>
<name>A0A8J4AYH2_9CHLO</name>
<dbReference type="GO" id="GO:0000139">
    <property type="term" value="C:Golgi membrane"/>
    <property type="evidence" value="ECO:0007669"/>
    <property type="project" value="UniProtKB-SubCell"/>
</dbReference>
<sequence length="467" mass="52068">MLFVFFILIAAETVRLAEGRFDAVDAVVPCSLETCFDVSKCASSPKIYLYPIPSEQIIPTCNIRMRVERFFYQACFVYSLMSAGFQLTEDPTEACLLVPTLDATCSMNFCRQSDFDRLEAALRSLPHWNEGKNHIIFNYNNDWPNPGFDVGKAIVVRASSITQTYRPDFDVALPLTRPIIREPSPLMVHLGRLASMIEADPAQLLQPIMRGRDLLLYFRGCVHKFGSPGVCEDRINIFRDHFPPPVDQTDVVILAMCCGNHFGPPRTLSHCEGCYDNFRNVNGSNVSCTAAWPDVSFDEGMRRARFAFAPRGCGSLSYRLLEAIGAGSVPVLTGRGTFVPFAGEGHLGQLWARCVIHTPEDQLPQLISSLRAISDAEYHTRLLACAQIAALQSHSTQVMTEQTICIILYRIVNFLKRERKGELPVWLSTAGSALRADLGPHSETMRVPYSRVLMSQCSRVGVPLVHP</sequence>
<dbReference type="EMBL" id="BNCO01000008">
    <property type="protein sequence ID" value="GIL50121.1"/>
    <property type="molecule type" value="Genomic_DNA"/>
</dbReference>
<keyword evidence="4" id="KW-0732">Signal</keyword>
<dbReference type="GO" id="GO:0016757">
    <property type="term" value="F:glycosyltransferase activity"/>
    <property type="evidence" value="ECO:0007669"/>
    <property type="project" value="InterPro"/>
</dbReference>
<dbReference type="Proteomes" id="UP000747399">
    <property type="component" value="Unassembled WGS sequence"/>
</dbReference>
<comment type="caution">
    <text evidence="6">The sequence shown here is derived from an EMBL/GenBank/DDBJ whole genome shotgun (WGS) entry which is preliminary data.</text>
</comment>
<dbReference type="InterPro" id="IPR040911">
    <property type="entry name" value="Exostosin_GT47"/>
</dbReference>
<evidence type="ECO:0000313" key="7">
    <source>
        <dbReference type="Proteomes" id="UP000747399"/>
    </source>
</evidence>
<feature type="chain" id="PRO_5035296193" description="Exostosin GT47 domain-containing protein" evidence="4">
    <location>
        <begin position="20"/>
        <end position="467"/>
    </location>
</feature>
<dbReference type="Pfam" id="PF03016">
    <property type="entry name" value="Exostosin_GT47"/>
    <property type="match status" value="1"/>
</dbReference>
<dbReference type="PANTHER" id="PTHR11062:SF73">
    <property type="entry name" value="EXOSTOSIN-LIKE 3"/>
    <property type="match status" value="1"/>
</dbReference>
<keyword evidence="3" id="KW-0333">Golgi apparatus</keyword>
<proteinExistence type="inferred from homology"/>
<gene>
    <name evidence="6" type="ORF">Vafri_6433</name>
</gene>
<organism evidence="6 7">
    <name type="scientific">Volvox africanus</name>
    <dbReference type="NCBI Taxonomy" id="51714"/>
    <lineage>
        <taxon>Eukaryota</taxon>
        <taxon>Viridiplantae</taxon>
        <taxon>Chlorophyta</taxon>
        <taxon>core chlorophytes</taxon>
        <taxon>Chlorophyceae</taxon>
        <taxon>CS clade</taxon>
        <taxon>Chlamydomonadales</taxon>
        <taxon>Volvocaceae</taxon>
        <taxon>Volvox</taxon>
    </lineage>
</organism>
<keyword evidence="7" id="KW-1185">Reference proteome</keyword>
<evidence type="ECO:0000259" key="5">
    <source>
        <dbReference type="Pfam" id="PF03016"/>
    </source>
</evidence>
<dbReference type="PANTHER" id="PTHR11062">
    <property type="entry name" value="EXOSTOSIN HEPARAN SULFATE GLYCOSYLTRANSFERASE -RELATED"/>
    <property type="match status" value="1"/>
</dbReference>
<dbReference type="InterPro" id="IPR004263">
    <property type="entry name" value="Exostosin"/>
</dbReference>
<feature type="signal peptide" evidence="4">
    <location>
        <begin position="1"/>
        <end position="19"/>
    </location>
</feature>
<accession>A0A8J4AYH2</accession>
<comment type="similarity">
    <text evidence="2">Belongs to the glycosyltransferase 47 family.</text>
</comment>
<feature type="domain" description="Exostosin GT47" evidence="5">
    <location>
        <begin position="44"/>
        <end position="372"/>
    </location>
</feature>
<evidence type="ECO:0000256" key="2">
    <source>
        <dbReference type="ARBA" id="ARBA00010271"/>
    </source>
</evidence>
<comment type="subcellular location">
    <subcellularLocation>
        <location evidence="1">Golgi apparatus membrane</location>
        <topology evidence="1">Single-pass type II membrane protein</topology>
    </subcellularLocation>
</comment>
<evidence type="ECO:0000313" key="6">
    <source>
        <dbReference type="EMBL" id="GIL50121.1"/>
    </source>
</evidence>
<dbReference type="AlphaFoldDB" id="A0A8J4AYH2"/>
<evidence type="ECO:0000256" key="1">
    <source>
        <dbReference type="ARBA" id="ARBA00004323"/>
    </source>
</evidence>